<reference evidence="2 3" key="1">
    <citation type="submission" date="2023-02" db="EMBL/GenBank/DDBJ databases">
        <title>Dictyobacter halimunensis sp. nov., a new member of the class Ktedonobacteria from forest soil in a geothermal area.</title>
        <authorList>
            <person name="Rachmania M.K."/>
            <person name="Ningsih F."/>
            <person name="Sakai Y."/>
            <person name="Yabe S."/>
            <person name="Yokota A."/>
            <person name="Sjamsuridzal W."/>
        </authorList>
    </citation>
    <scope>NUCLEOTIDE SEQUENCE [LARGE SCALE GENOMIC DNA]</scope>
    <source>
        <strain evidence="2 3">S3.2.2.5</strain>
    </source>
</reference>
<organism evidence="2 3">
    <name type="scientific">Dictyobacter halimunensis</name>
    <dbReference type="NCBI Taxonomy" id="3026934"/>
    <lineage>
        <taxon>Bacteria</taxon>
        <taxon>Bacillati</taxon>
        <taxon>Chloroflexota</taxon>
        <taxon>Ktedonobacteria</taxon>
        <taxon>Ktedonobacterales</taxon>
        <taxon>Dictyobacteraceae</taxon>
        <taxon>Dictyobacter</taxon>
    </lineage>
</organism>
<keyword evidence="3" id="KW-1185">Reference proteome</keyword>
<proteinExistence type="predicted"/>
<evidence type="ECO:0000313" key="1">
    <source>
        <dbReference type="EMBL" id="GLV53156.1"/>
    </source>
</evidence>
<dbReference type="Proteomes" id="UP001344906">
    <property type="component" value="Unassembled WGS sequence"/>
</dbReference>
<dbReference type="EMBL" id="BSRI01000001">
    <property type="protein sequence ID" value="GLV53165.1"/>
    <property type="molecule type" value="Genomic_DNA"/>
</dbReference>
<gene>
    <name evidence="1" type="ORF">KDH_00110</name>
    <name evidence="2" type="ORF">KDH_00200</name>
</gene>
<sequence length="80" mass="8503">MGSCGKMVVSLDPLHVSARARAVSQEGSTDWPDDDDPWKLSPFNLATKGERHNMAGCPCVSSLTKAAVWSVCGQLSRALA</sequence>
<comment type="caution">
    <text evidence="2">The sequence shown here is derived from an EMBL/GenBank/DDBJ whole genome shotgun (WGS) entry which is preliminary data.</text>
</comment>
<dbReference type="EMBL" id="BSRI01000001">
    <property type="protein sequence ID" value="GLV53156.1"/>
    <property type="molecule type" value="Genomic_DNA"/>
</dbReference>
<protein>
    <submittedName>
        <fullName evidence="2">Uncharacterized protein</fullName>
    </submittedName>
</protein>
<evidence type="ECO:0000313" key="3">
    <source>
        <dbReference type="Proteomes" id="UP001344906"/>
    </source>
</evidence>
<name>A0ABQ6FGT6_9CHLR</name>
<accession>A0ABQ6FGT6</accession>
<evidence type="ECO:0000313" key="2">
    <source>
        <dbReference type="EMBL" id="GLV53165.1"/>
    </source>
</evidence>